<dbReference type="Proteomes" id="UP000410492">
    <property type="component" value="Unassembled WGS sequence"/>
</dbReference>
<feature type="non-terminal residue" evidence="1">
    <location>
        <position position="1"/>
    </location>
</feature>
<organism evidence="1 2">
    <name type="scientific">Callosobruchus maculatus</name>
    <name type="common">Southern cowpea weevil</name>
    <name type="synonym">Pulse bruchid</name>
    <dbReference type="NCBI Taxonomy" id="64391"/>
    <lineage>
        <taxon>Eukaryota</taxon>
        <taxon>Metazoa</taxon>
        <taxon>Ecdysozoa</taxon>
        <taxon>Arthropoda</taxon>
        <taxon>Hexapoda</taxon>
        <taxon>Insecta</taxon>
        <taxon>Pterygota</taxon>
        <taxon>Neoptera</taxon>
        <taxon>Endopterygota</taxon>
        <taxon>Coleoptera</taxon>
        <taxon>Polyphaga</taxon>
        <taxon>Cucujiformia</taxon>
        <taxon>Chrysomeloidea</taxon>
        <taxon>Chrysomelidae</taxon>
        <taxon>Bruchinae</taxon>
        <taxon>Bruchini</taxon>
        <taxon>Callosobruchus</taxon>
    </lineage>
</organism>
<gene>
    <name evidence="1" type="ORF">CALMAC_LOCUS4774</name>
</gene>
<accession>A0A653BZN4</accession>
<dbReference type="EMBL" id="CAACVG010006596">
    <property type="protein sequence ID" value="VEN40691.1"/>
    <property type="molecule type" value="Genomic_DNA"/>
</dbReference>
<protein>
    <submittedName>
        <fullName evidence="1">Uncharacterized protein</fullName>
    </submittedName>
</protein>
<reference evidence="1 2" key="1">
    <citation type="submission" date="2019-01" db="EMBL/GenBank/DDBJ databases">
        <authorList>
            <person name="Sayadi A."/>
        </authorList>
    </citation>
    <scope>NUCLEOTIDE SEQUENCE [LARGE SCALE GENOMIC DNA]</scope>
</reference>
<name>A0A653BZN4_CALMS</name>
<evidence type="ECO:0000313" key="1">
    <source>
        <dbReference type="EMBL" id="VEN40691.1"/>
    </source>
</evidence>
<sequence length="62" mass="7212">SFFAQFSFSLHHPPFYSERVVVEFSLLLLQLLGICPITINDIRYNFNFEFQLSAILCNKVAI</sequence>
<proteinExistence type="predicted"/>
<dbReference type="AlphaFoldDB" id="A0A653BZN4"/>
<keyword evidence="2" id="KW-1185">Reference proteome</keyword>
<evidence type="ECO:0000313" key="2">
    <source>
        <dbReference type="Proteomes" id="UP000410492"/>
    </source>
</evidence>